<protein>
    <submittedName>
        <fullName evidence="6">Helix-turn-helix transcriptional regulator</fullName>
    </submittedName>
</protein>
<evidence type="ECO:0000256" key="4">
    <source>
        <dbReference type="SAM" id="Coils"/>
    </source>
</evidence>
<gene>
    <name evidence="6" type="primary">malT</name>
    <name evidence="6" type="ORF">J40TS1_31230</name>
</gene>
<dbReference type="CDD" id="cd06170">
    <property type="entry name" value="LuxR_C_like"/>
    <property type="match status" value="1"/>
</dbReference>
<feature type="coiled-coil region" evidence="4">
    <location>
        <begin position="626"/>
        <end position="653"/>
    </location>
</feature>
<organism evidence="6 7">
    <name type="scientific">Paenibacillus montaniterrae</name>
    <dbReference type="NCBI Taxonomy" id="429341"/>
    <lineage>
        <taxon>Bacteria</taxon>
        <taxon>Bacillati</taxon>
        <taxon>Bacillota</taxon>
        <taxon>Bacilli</taxon>
        <taxon>Bacillales</taxon>
        <taxon>Paenibacillaceae</taxon>
        <taxon>Paenibacillus</taxon>
    </lineage>
</organism>
<evidence type="ECO:0000256" key="3">
    <source>
        <dbReference type="ARBA" id="ARBA00023163"/>
    </source>
</evidence>
<dbReference type="Pfam" id="PF17874">
    <property type="entry name" value="TPR_MalT"/>
    <property type="match status" value="1"/>
</dbReference>
<dbReference type="PANTHER" id="PTHR44688">
    <property type="entry name" value="DNA-BINDING TRANSCRIPTIONAL ACTIVATOR DEVR_DOSR"/>
    <property type="match status" value="1"/>
</dbReference>
<dbReference type="GO" id="GO:0003677">
    <property type="term" value="F:DNA binding"/>
    <property type="evidence" value="ECO:0007669"/>
    <property type="project" value="UniProtKB-KW"/>
</dbReference>
<evidence type="ECO:0000259" key="5">
    <source>
        <dbReference type="PROSITE" id="PS50043"/>
    </source>
</evidence>
<dbReference type="GO" id="GO:0006355">
    <property type="term" value="P:regulation of DNA-templated transcription"/>
    <property type="evidence" value="ECO:0007669"/>
    <property type="project" value="InterPro"/>
</dbReference>
<dbReference type="InterPro" id="IPR036388">
    <property type="entry name" value="WH-like_DNA-bd_sf"/>
</dbReference>
<sequence>MKLPILTTKLHIPPARSQAVRRSHLFERLNAGMHKKLTLISASAGYGKTTLVSEWLADSKRPAAWLSLDEEDNAPERFLLHLVAALKKIVAVNGEGAWKALQSPQPPPIPYILTALINELSSGSAAFVLVLDDYHVIESRTIHDALAFLIDNQPLPMHLIILTREDPPLSIARLRAQDQLTELRLQDLRFTSHEAVLFLNQVMGLHLSPTEVLALEKRTEGWAVGLQLAALSMQGHTNTEPFISAFSGTHRFVLDYLMEEVLRQQPEEVQTFLLYTSMLDRFCASLCDAIVQTARGGQEMLEVLERSNLFIVPLDSERRWYRYHHLFADLLRQRFKQACKEKGDAIAALHSRASQWFEQNELELEAFQHAAAAQDTDRVAALIEGKGMPLHFRGAVHPVLTWLQRQDEATLNNRPSLWVIYASAQLMVGELNGIEQKLFAAEAALKLLDPDQIDPDLVGHIASIKATLAVTRNDADTIIAQSLIALEHLHPDNLSVRAATSWTLGVAYQLQGNRAAARQAYAEALAISKRIGHVIIALMAALGTGQIQERDNQLKLAVQTYKEAIQLAGEPPLPAICDAYLGMARIYYEWNDLNAADEYCQRSILLAGQLENTDRLADSQLFAAKLKLARQELSAAEALLAKARREVQERSLRHLMGKVGHVELLIALRHGHLPEDAMLLEAKEWPALQARIYMHQGKAAAALAVLGDLLEQAKAKQLKHKQLELLVLQAVAFQCQGRIDRALQSLKAALMLAKHDGFVRLFVDEGKPMLDLLTEAVARRIELDYTDFLLSNMRDEQKLEDFALLHRYNHSQPFVDNLSERELEVLQLIAQGLSNQQIGDRLFLALSTVKGYNRNIFEKLQVKRRTEAIARARELGLI</sequence>
<dbReference type="Pfam" id="PF25873">
    <property type="entry name" value="WHD_MalT"/>
    <property type="match status" value="1"/>
</dbReference>
<accession>A0A920CY17</accession>
<keyword evidence="3" id="KW-0804">Transcription</keyword>
<dbReference type="Pfam" id="PF00196">
    <property type="entry name" value="GerE"/>
    <property type="match status" value="1"/>
</dbReference>
<proteinExistence type="predicted"/>
<dbReference type="Gene3D" id="3.40.50.300">
    <property type="entry name" value="P-loop containing nucleotide triphosphate hydrolases"/>
    <property type="match status" value="1"/>
</dbReference>
<keyword evidence="2" id="KW-0238">DNA-binding</keyword>
<dbReference type="PROSITE" id="PS50043">
    <property type="entry name" value="HTH_LUXR_2"/>
    <property type="match status" value="1"/>
</dbReference>
<dbReference type="SUPFAM" id="SSF52540">
    <property type="entry name" value="P-loop containing nucleoside triphosphate hydrolases"/>
    <property type="match status" value="1"/>
</dbReference>
<dbReference type="Proteomes" id="UP000683139">
    <property type="component" value="Unassembled WGS sequence"/>
</dbReference>
<dbReference type="InterPro" id="IPR019734">
    <property type="entry name" value="TPR_rpt"/>
</dbReference>
<dbReference type="InterPro" id="IPR041664">
    <property type="entry name" value="AAA_16"/>
</dbReference>
<dbReference type="InterPro" id="IPR041617">
    <property type="entry name" value="TPR_MalT"/>
</dbReference>
<evidence type="ECO:0000256" key="1">
    <source>
        <dbReference type="ARBA" id="ARBA00023015"/>
    </source>
</evidence>
<dbReference type="Pfam" id="PF13191">
    <property type="entry name" value="AAA_16"/>
    <property type="match status" value="1"/>
</dbReference>
<feature type="domain" description="HTH luxR-type" evidence="5">
    <location>
        <begin position="810"/>
        <end position="876"/>
    </location>
</feature>
<evidence type="ECO:0000313" key="6">
    <source>
        <dbReference type="EMBL" id="GIP17481.1"/>
    </source>
</evidence>
<dbReference type="SMART" id="SM00028">
    <property type="entry name" value="TPR"/>
    <property type="match status" value="4"/>
</dbReference>
<dbReference type="AlphaFoldDB" id="A0A920CY17"/>
<dbReference type="PRINTS" id="PR00038">
    <property type="entry name" value="HTHLUXR"/>
</dbReference>
<comment type="caution">
    <text evidence="6">The sequence shown here is derived from an EMBL/GenBank/DDBJ whole genome shotgun (WGS) entry which is preliminary data.</text>
</comment>
<keyword evidence="1" id="KW-0805">Transcription regulation</keyword>
<dbReference type="PROSITE" id="PS00622">
    <property type="entry name" value="HTH_LUXR_1"/>
    <property type="match status" value="1"/>
</dbReference>
<dbReference type="SUPFAM" id="SSF46894">
    <property type="entry name" value="C-terminal effector domain of the bipartite response regulators"/>
    <property type="match status" value="1"/>
</dbReference>
<dbReference type="SMART" id="SM00421">
    <property type="entry name" value="HTH_LUXR"/>
    <property type="match status" value="1"/>
</dbReference>
<evidence type="ECO:0000256" key="2">
    <source>
        <dbReference type="ARBA" id="ARBA00023125"/>
    </source>
</evidence>
<dbReference type="InterPro" id="IPR000792">
    <property type="entry name" value="Tscrpt_reg_LuxR_C"/>
</dbReference>
<keyword evidence="7" id="KW-1185">Reference proteome</keyword>
<dbReference type="Gene3D" id="1.10.10.10">
    <property type="entry name" value="Winged helix-like DNA-binding domain superfamily/Winged helix DNA-binding domain"/>
    <property type="match status" value="1"/>
</dbReference>
<dbReference type="InterPro" id="IPR059106">
    <property type="entry name" value="WHD_MalT"/>
</dbReference>
<dbReference type="Gene3D" id="1.25.40.10">
    <property type="entry name" value="Tetratricopeptide repeat domain"/>
    <property type="match status" value="1"/>
</dbReference>
<name>A0A920CY17_9BACL</name>
<dbReference type="SUPFAM" id="SSF48452">
    <property type="entry name" value="TPR-like"/>
    <property type="match status" value="1"/>
</dbReference>
<dbReference type="InterPro" id="IPR016032">
    <property type="entry name" value="Sig_transdc_resp-reg_C-effctor"/>
</dbReference>
<keyword evidence="4" id="KW-0175">Coiled coil</keyword>
<dbReference type="EMBL" id="BOSE01000005">
    <property type="protein sequence ID" value="GIP17481.1"/>
    <property type="molecule type" value="Genomic_DNA"/>
</dbReference>
<reference evidence="6" key="1">
    <citation type="submission" date="2021-03" db="EMBL/GenBank/DDBJ databases">
        <title>Antimicrobial resistance genes in bacteria isolated from Japanese honey, and their potential for conferring macrolide and lincosamide resistance in the American foulbrood pathogen Paenibacillus larvae.</title>
        <authorList>
            <person name="Okamoto M."/>
            <person name="Kumagai M."/>
            <person name="Kanamori H."/>
            <person name="Takamatsu D."/>
        </authorList>
    </citation>
    <scope>NUCLEOTIDE SEQUENCE</scope>
    <source>
        <strain evidence="6">J40TS1</strain>
    </source>
</reference>
<dbReference type="PANTHER" id="PTHR44688:SF16">
    <property type="entry name" value="DNA-BINDING TRANSCRIPTIONAL ACTIVATOR DEVR_DOSR"/>
    <property type="match status" value="1"/>
</dbReference>
<dbReference type="InterPro" id="IPR011990">
    <property type="entry name" value="TPR-like_helical_dom_sf"/>
</dbReference>
<evidence type="ECO:0000313" key="7">
    <source>
        <dbReference type="Proteomes" id="UP000683139"/>
    </source>
</evidence>
<dbReference type="InterPro" id="IPR027417">
    <property type="entry name" value="P-loop_NTPase"/>
</dbReference>